<evidence type="ECO:0000313" key="1">
    <source>
        <dbReference type="EMBL" id="NUN88090.1"/>
    </source>
</evidence>
<name>A0A849Y2V4_9FIRM</name>
<protein>
    <submittedName>
        <fullName evidence="1">Uncharacterized protein</fullName>
    </submittedName>
</protein>
<gene>
    <name evidence="1" type="ORF">HUU93_16185</name>
</gene>
<dbReference type="EMBL" id="JABWDC010000134">
    <property type="protein sequence ID" value="NUN88090.1"/>
    <property type="molecule type" value="Genomic_DNA"/>
</dbReference>
<reference evidence="1 2" key="1">
    <citation type="submission" date="2020-04" db="EMBL/GenBank/DDBJ databases">
        <authorList>
            <person name="Pieper L."/>
        </authorList>
    </citation>
    <scope>NUCLEOTIDE SEQUENCE [LARGE SCALE GENOMIC DNA]</scope>
    <source>
        <strain evidence="1 2">F22</strain>
    </source>
</reference>
<dbReference type="RefSeq" id="WP_015529224.1">
    <property type="nucleotide sequence ID" value="NZ_JABWDC010000134.1"/>
</dbReference>
<sequence length="48" mass="5790">MKKFKAKIYLKNKKELNEYLKNLVKIKKNPTLEDVKFSFKWGTIPCDQ</sequence>
<reference evidence="1 2" key="2">
    <citation type="submission" date="2020-07" db="EMBL/GenBank/DDBJ databases">
        <title>Bacterial metabolism rescues the inhibition of intestinal drug absorption by food and drug additives.</title>
        <authorList>
            <person name="Zou L."/>
            <person name="Spanogiannopoulos P."/>
            <person name="Chien H.-C."/>
            <person name="Pieper L.M."/>
            <person name="Cai W."/>
            <person name="Khuri N."/>
            <person name="Pottel J."/>
            <person name="Vora B."/>
            <person name="Ni Z."/>
            <person name="Tsakalozou E."/>
            <person name="Zhang W."/>
            <person name="Shoichet B.K."/>
            <person name="Giacomini K.M."/>
            <person name="Turnbaugh P.J."/>
        </authorList>
    </citation>
    <scope>NUCLEOTIDE SEQUENCE [LARGE SCALE GENOMIC DNA]</scope>
    <source>
        <strain evidence="1 2">F22</strain>
    </source>
</reference>
<dbReference type="AlphaFoldDB" id="A0A849Y2V4"/>
<accession>A0A849Y2V4</accession>
<comment type="caution">
    <text evidence="1">The sequence shown here is derived from an EMBL/GenBank/DDBJ whole genome shotgun (WGS) entry which is preliminary data.</text>
</comment>
<evidence type="ECO:0000313" key="2">
    <source>
        <dbReference type="Proteomes" id="UP000554488"/>
    </source>
</evidence>
<dbReference type="Proteomes" id="UP000554488">
    <property type="component" value="Unassembled WGS sequence"/>
</dbReference>
<organism evidence="1 2">
    <name type="scientific">Coprococcus comes</name>
    <dbReference type="NCBI Taxonomy" id="410072"/>
    <lineage>
        <taxon>Bacteria</taxon>
        <taxon>Bacillati</taxon>
        <taxon>Bacillota</taxon>
        <taxon>Clostridia</taxon>
        <taxon>Lachnospirales</taxon>
        <taxon>Lachnospiraceae</taxon>
        <taxon>Coprococcus</taxon>
    </lineage>
</organism>
<proteinExistence type="predicted"/>